<name>A0AAD1X6J4_EUPCR</name>
<gene>
    <name evidence="2" type="ORF">ECRASSUSDP1_LOCUS2012</name>
</gene>
<dbReference type="PANTHER" id="PTHR12864">
    <property type="entry name" value="RAN BINDING PROTEIN 9-RELATED"/>
    <property type="match status" value="1"/>
</dbReference>
<protein>
    <recommendedName>
        <fullName evidence="1">B30.2/SPRY domain-containing protein</fullName>
    </recommendedName>
</protein>
<evidence type="ECO:0000259" key="1">
    <source>
        <dbReference type="PROSITE" id="PS50188"/>
    </source>
</evidence>
<dbReference type="InterPro" id="IPR006594">
    <property type="entry name" value="LisH"/>
</dbReference>
<dbReference type="InterPro" id="IPR001870">
    <property type="entry name" value="B30.2/SPRY"/>
</dbReference>
<dbReference type="EMBL" id="CAMPGE010001903">
    <property type="protein sequence ID" value="CAI2360707.1"/>
    <property type="molecule type" value="Genomic_DNA"/>
</dbReference>
<keyword evidence="3" id="KW-1185">Reference proteome</keyword>
<feature type="domain" description="B30.2/SPRY" evidence="1">
    <location>
        <begin position="18"/>
        <end position="238"/>
    </location>
</feature>
<reference evidence="2" key="1">
    <citation type="submission" date="2023-07" db="EMBL/GenBank/DDBJ databases">
        <authorList>
            <consortium name="AG Swart"/>
            <person name="Singh M."/>
            <person name="Singh A."/>
            <person name="Seah K."/>
            <person name="Emmerich C."/>
        </authorList>
    </citation>
    <scope>NUCLEOTIDE SEQUENCE</scope>
    <source>
        <strain evidence="2">DP1</strain>
    </source>
</reference>
<dbReference type="PROSITE" id="PS50188">
    <property type="entry name" value="B302_SPRY"/>
    <property type="match status" value="1"/>
</dbReference>
<comment type="caution">
    <text evidence="2">The sequence shown here is derived from an EMBL/GenBank/DDBJ whole genome shotgun (WGS) entry which is preliminary data.</text>
</comment>
<dbReference type="Gene3D" id="2.60.120.920">
    <property type="match status" value="1"/>
</dbReference>
<dbReference type="InterPro" id="IPR043136">
    <property type="entry name" value="B30.2/SPRY_sf"/>
</dbReference>
<organism evidence="2 3">
    <name type="scientific">Euplotes crassus</name>
    <dbReference type="NCBI Taxonomy" id="5936"/>
    <lineage>
        <taxon>Eukaryota</taxon>
        <taxon>Sar</taxon>
        <taxon>Alveolata</taxon>
        <taxon>Ciliophora</taxon>
        <taxon>Intramacronucleata</taxon>
        <taxon>Spirotrichea</taxon>
        <taxon>Hypotrichia</taxon>
        <taxon>Euplotida</taxon>
        <taxon>Euplotidae</taxon>
        <taxon>Moneuplotes</taxon>
    </lineage>
</organism>
<dbReference type="InterPro" id="IPR050618">
    <property type="entry name" value="Ubq-SigPath_Reg"/>
</dbReference>
<sequence>MNPLIKPKRFRSLFKNFDHELPRILEPIDNVEISEEQIIGHRICKNPFVSCAKISDLTVEFSPKAPKLDQNWPELRMYPVEIQAKPPFIGEHGISYFEVKISELVETENEFPKFVVGVKHLCSWNCEISMDTSINFQISGEQYYKTIRICICEADGTSDCNYQGPRIEFNDTIGLCINFLVGEVFFTHNGIISESRFLNLDNLKAWTVDDFGSVKLFPFVKFRKLNQKVQFVFDKKNFVFNIDEYIKKTLGDVYKEIVNQASLPNCLTTIAKHDNGNCFDMLSQTLILEYLRDEGYTKTLNELSESLGTPLTDHPATKTPLQSIENLPSFTSSPTEPPLNYLSSLTKIKDYLSKYQFDKIKTYFSQIDPQESQKGYLNKKVFLLDLWYFSRVVISEKGQNLFGSEDRLAWTQGDGSEMNFEGLEYNKAAEGDVCVERDIEEAVRFLKDVVTPSLKICYPQLDEITLYSKKKFKKFFKILIMDPKKIKKKYFSVKSLESIERMCINWLKQLCFGKDYETDKISNILKRLYKSCTKNKNPKLEFLLRNPKLCKGILQIIL</sequence>
<evidence type="ECO:0000313" key="2">
    <source>
        <dbReference type="EMBL" id="CAI2360707.1"/>
    </source>
</evidence>
<proteinExistence type="predicted"/>
<dbReference type="AlphaFoldDB" id="A0AAD1X6J4"/>
<dbReference type="Proteomes" id="UP001295684">
    <property type="component" value="Unassembled WGS sequence"/>
</dbReference>
<dbReference type="PROSITE" id="PS50896">
    <property type="entry name" value="LISH"/>
    <property type="match status" value="1"/>
</dbReference>
<accession>A0AAD1X6J4</accession>
<evidence type="ECO:0000313" key="3">
    <source>
        <dbReference type="Proteomes" id="UP001295684"/>
    </source>
</evidence>